<dbReference type="Proteomes" id="UP000299102">
    <property type="component" value="Unassembled WGS sequence"/>
</dbReference>
<evidence type="ECO:0000256" key="1">
    <source>
        <dbReference type="SAM" id="MobiDB-lite"/>
    </source>
</evidence>
<dbReference type="AlphaFoldDB" id="A0A4C1VSI9"/>
<sequence>MDAAANRFGYNGAPRQPAPERSARAHRIVATGENSPFHKASIAFHLERHLLGLLYFVIQVYRLTIYLHEIQERRYLKPSAHAGCGLGVVADSRRRCRNKLSDGCEVLFNYGASGSVRLKVENSSENSFAVKTLGSV</sequence>
<comment type="caution">
    <text evidence="2">The sequence shown here is derived from an EMBL/GenBank/DDBJ whole genome shotgun (WGS) entry which is preliminary data.</text>
</comment>
<gene>
    <name evidence="2" type="ORF">EVAR_21110_1</name>
</gene>
<organism evidence="2 3">
    <name type="scientific">Eumeta variegata</name>
    <name type="common">Bagworm moth</name>
    <name type="synonym">Eumeta japonica</name>
    <dbReference type="NCBI Taxonomy" id="151549"/>
    <lineage>
        <taxon>Eukaryota</taxon>
        <taxon>Metazoa</taxon>
        <taxon>Ecdysozoa</taxon>
        <taxon>Arthropoda</taxon>
        <taxon>Hexapoda</taxon>
        <taxon>Insecta</taxon>
        <taxon>Pterygota</taxon>
        <taxon>Neoptera</taxon>
        <taxon>Endopterygota</taxon>
        <taxon>Lepidoptera</taxon>
        <taxon>Glossata</taxon>
        <taxon>Ditrysia</taxon>
        <taxon>Tineoidea</taxon>
        <taxon>Psychidae</taxon>
        <taxon>Oiketicinae</taxon>
        <taxon>Eumeta</taxon>
    </lineage>
</organism>
<dbReference type="EMBL" id="BGZK01000412">
    <property type="protein sequence ID" value="GBP42106.1"/>
    <property type="molecule type" value="Genomic_DNA"/>
</dbReference>
<evidence type="ECO:0000313" key="2">
    <source>
        <dbReference type="EMBL" id="GBP42106.1"/>
    </source>
</evidence>
<proteinExistence type="predicted"/>
<name>A0A4C1VSI9_EUMVA</name>
<accession>A0A4C1VSI9</accession>
<feature type="region of interest" description="Disordered" evidence="1">
    <location>
        <begin position="1"/>
        <end position="24"/>
    </location>
</feature>
<protein>
    <submittedName>
        <fullName evidence="2">Uncharacterized protein</fullName>
    </submittedName>
</protein>
<keyword evidence="3" id="KW-1185">Reference proteome</keyword>
<evidence type="ECO:0000313" key="3">
    <source>
        <dbReference type="Proteomes" id="UP000299102"/>
    </source>
</evidence>
<reference evidence="2 3" key="1">
    <citation type="journal article" date="2019" name="Commun. Biol.">
        <title>The bagworm genome reveals a unique fibroin gene that provides high tensile strength.</title>
        <authorList>
            <person name="Kono N."/>
            <person name="Nakamura H."/>
            <person name="Ohtoshi R."/>
            <person name="Tomita M."/>
            <person name="Numata K."/>
            <person name="Arakawa K."/>
        </authorList>
    </citation>
    <scope>NUCLEOTIDE SEQUENCE [LARGE SCALE GENOMIC DNA]</scope>
</reference>